<dbReference type="Proteomes" id="UP000770015">
    <property type="component" value="Unassembled WGS sequence"/>
</dbReference>
<evidence type="ECO:0000256" key="2">
    <source>
        <dbReference type="ARBA" id="ARBA00022705"/>
    </source>
</evidence>
<dbReference type="PANTHER" id="PTHR15272">
    <property type="entry name" value="CHROMATIN ASSEMBLY FACTOR 1 SUBUNIT A CAF-1 SUBUNIT A"/>
    <property type="match status" value="1"/>
</dbReference>
<dbReference type="EMBL" id="JAGSXJ010000005">
    <property type="protein sequence ID" value="KAH6691387.1"/>
    <property type="molecule type" value="Genomic_DNA"/>
</dbReference>
<sequence>MSLISAFMKPLSEMDPNSRKRKADGHADDGHKVVTKIEPVDGPKPDIKTEPLDDSAIDDADDSDHPTPSKRARTSSSSSLSSVDSISDVESDIDSPIPNGDAKTSDTTTPTKMPRGSATPTSTKPKTKRTRLTPAEKLAREAAKESKRQEREQRKKENEDKKAVEAVEKSQKKKEREEKKALADAEKQARDQERGAKRAKKEEEERKAKLEKEKKERSQLKLNSFFRVPASTPKKAQPPADTKASASPSTLPDRPAKKDAAPQLGAYDKLFKPFFVKAGMRLATSPFQMDEETMAAKSNILDEYLSGRRGDLEAKKFDPVETFALVGHMQHRGILHEPVKTTVERLRLETHKAESRGDIQAQQQAQREARKRLARIPMKSIRFQQDVRPPYLGTTTLVPHQVGLRTMRKVARKSTTPVLPLNYDYDSEAEWQEEEGEDLDGDDEDEEDLDDGDEVNELIDDSEAVDVMRFGATGLEPVSTGICWEDHKRKVPCVTAQQHRMEFIFTDALRQCQSIDPFSSSYWEPEPAVKPKSTATNAFEQISASGAAAAAAEADKAKSRKPTVHSGLPSGLSDEDLTKMKKAIMSTYTATPAISKLGMLELLKSSGLKGVKVNGKDISRNDVKTVIDVVALRKKKANEVTWSLKPEHAL</sequence>
<dbReference type="PANTHER" id="PTHR15272:SF0">
    <property type="entry name" value="CHROMATIN ASSEMBLY FACTOR 1 SUBUNIT A"/>
    <property type="match status" value="1"/>
</dbReference>
<feature type="compositionally biased region" description="Low complexity" evidence="7">
    <location>
        <begin position="75"/>
        <end position="86"/>
    </location>
</feature>
<dbReference type="Pfam" id="PF12253">
    <property type="entry name" value="CAF1A_dimeriz"/>
    <property type="match status" value="1"/>
</dbReference>
<dbReference type="OrthoDB" id="79480at2759"/>
<feature type="region of interest" description="Disordered" evidence="7">
    <location>
        <begin position="427"/>
        <end position="451"/>
    </location>
</feature>
<feature type="domain" description="Chromatin assembly factor 1 subunit A dimerization" evidence="9">
    <location>
        <begin position="379"/>
        <end position="454"/>
    </location>
</feature>
<proteinExistence type="predicted"/>
<evidence type="ECO:0000259" key="8">
    <source>
        <dbReference type="Pfam" id="PF11600"/>
    </source>
</evidence>
<feature type="domain" description="Chromatin assembly factor 1 p150 subunit acidic region" evidence="8">
    <location>
        <begin position="137"/>
        <end position="281"/>
    </location>
</feature>
<dbReference type="GO" id="GO:0006334">
    <property type="term" value="P:nucleosome assembly"/>
    <property type="evidence" value="ECO:0007669"/>
    <property type="project" value="TreeGrafter"/>
</dbReference>
<feature type="compositionally biased region" description="Basic and acidic residues" evidence="7">
    <location>
        <begin position="137"/>
        <end position="219"/>
    </location>
</feature>
<dbReference type="InterPro" id="IPR022043">
    <property type="entry name" value="CAF1A_DD"/>
</dbReference>
<evidence type="ECO:0000256" key="3">
    <source>
        <dbReference type="ARBA" id="ARBA00022763"/>
    </source>
</evidence>
<evidence type="ECO:0000256" key="4">
    <source>
        <dbReference type="ARBA" id="ARBA00023186"/>
    </source>
</evidence>
<dbReference type="GO" id="GO:0005634">
    <property type="term" value="C:nucleus"/>
    <property type="evidence" value="ECO:0007669"/>
    <property type="project" value="UniProtKB-SubCell"/>
</dbReference>
<keyword evidence="5" id="KW-0234">DNA repair</keyword>
<keyword evidence="2" id="KW-0235">DNA replication</keyword>
<accession>A0A9P9AEC6</accession>
<protein>
    <submittedName>
        <fullName evidence="10">Chromatin assembly factor 1 subunit A-domain-containing protein</fullName>
    </submittedName>
</protein>
<keyword evidence="3" id="KW-0227">DNA damage</keyword>
<feature type="compositionally biased region" description="Basic and acidic residues" evidence="7">
    <location>
        <begin position="38"/>
        <end position="51"/>
    </location>
</feature>
<keyword evidence="4" id="KW-0143">Chaperone</keyword>
<dbReference type="InterPro" id="IPR021644">
    <property type="entry name" value="CAF-1_p150_acidic"/>
</dbReference>
<dbReference type="AlphaFoldDB" id="A0A9P9AEC6"/>
<comment type="caution">
    <text evidence="10">The sequence shown here is derived from an EMBL/GenBank/DDBJ whole genome shotgun (WGS) entry which is preliminary data.</text>
</comment>
<keyword evidence="11" id="KW-1185">Reference proteome</keyword>
<keyword evidence="6" id="KW-0539">Nucleus</keyword>
<dbReference type="GO" id="GO:0033186">
    <property type="term" value="C:CAF-1 complex"/>
    <property type="evidence" value="ECO:0007669"/>
    <property type="project" value="TreeGrafter"/>
</dbReference>
<dbReference type="Pfam" id="PF11600">
    <property type="entry name" value="CAF1A_acidic"/>
    <property type="match status" value="1"/>
</dbReference>
<comment type="subcellular location">
    <subcellularLocation>
        <location evidence="1">Nucleus</location>
    </subcellularLocation>
</comment>
<feature type="region of interest" description="Disordered" evidence="7">
    <location>
        <begin position="1"/>
        <end position="262"/>
    </location>
</feature>
<evidence type="ECO:0000313" key="11">
    <source>
        <dbReference type="Proteomes" id="UP000770015"/>
    </source>
</evidence>
<evidence type="ECO:0000256" key="7">
    <source>
        <dbReference type="SAM" id="MobiDB-lite"/>
    </source>
</evidence>
<gene>
    <name evidence="10" type="ORF">F5X68DRAFT_259461</name>
</gene>
<name>A0A9P9AEC6_9PEZI</name>
<feature type="compositionally biased region" description="Acidic residues" evidence="7">
    <location>
        <begin position="52"/>
        <end position="62"/>
    </location>
</feature>
<evidence type="ECO:0000256" key="6">
    <source>
        <dbReference type="ARBA" id="ARBA00023242"/>
    </source>
</evidence>
<reference evidence="10" key="1">
    <citation type="journal article" date="2021" name="Nat. Commun.">
        <title>Genetic determinants of endophytism in the Arabidopsis root mycobiome.</title>
        <authorList>
            <person name="Mesny F."/>
            <person name="Miyauchi S."/>
            <person name="Thiergart T."/>
            <person name="Pickel B."/>
            <person name="Atanasova L."/>
            <person name="Karlsson M."/>
            <person name="Huettel B."/>
            <person name="Barry K.W."/>
            <person name="Haridas S."/>
            <person name="Chen C."/>
            <person name="Bauer D."/>
            <person name="Andreopoulos W."/>
            <person name="Pangilinan J."/>
            <person name="LaButti K."/>
            <person name="Riley R."/>
            <person name="Lipzen A."/>
            <person name="Clum A."/>
            <person name="Drula E."/>
            <person name="Henrissat B."/>
            <person name="Kohler A."/>
            <person name="Grigoriev I.V."/>
            <person name="Martin F.M."/>
            <person name="Hacquard S."/>
        </authorList>
    </citation>
    <scope>NUCLEOTIDE SEQUENCE</scope>
    <source>
        <strain evidence="10">MPI-SDFR-AT-0117</strain>
    </source>
</reference>
<evidence type="ECO:0000256" key="5">
    <source>
        <dbReference type="ARBA" id="ARBA00023204"/>
    </source>
</evidence>
<evidence type="ECO:0000259" key="9">
    <source>
        <dbReference type="Pfam" id="PF12253"/>
    </source>
</evidence>
<evidence type="ECO:0000256" key="1">
    <source>
        <dbReference type="ARBA" id="ARBA00004123"/>
    </source>
</evidence>
<organism evidence="10 11">
    <name type="scientific">Plectosphaerella plurivora</name>
    <dbReference type="NCBI Taxonomy" id="936078"/>
    <lineage>
        <taxon>Eukaryota</taxon>
        <taxon>Fungi</taxon>
        <taxon>Dikarya</taxon>
        <taxon>Ascomycota</taxon>
        <taxon>Pezizomycotina</taxon>
        <taxon>Sordariomycetes</taxon>
        <taxon>Hypocreomycetidae</taxon>
        <taxon>Glomerellales</taxon>
        <taxon>Plectosphaerellaceae</taxon>
        <taxon>Plectosphaerella</taxon>
    </lineage>
</organism>
<feature type="region of interest" description="Disordered" evidence="7">
    <location>
        <begin position="553"/>
        <end position="573"/>
    </location>
</feature>
<evidence type="ECO:0000313" key="10">
    <source>
        <dbReference type="EMBL" id="KAH6691387.1"/>
    </source>
</evidence>
<dbReference type="GO" id="GO:0006281">
    <property type="term" value="P:DNA repair"/>
    <property type="evidence" value="ECO:0007669"/>
    <property type="project" value="UniProtKB-KW"/>
</dbReference>